<accession>A0ABP8JLS0</accession>
<dbReference type="InterPro" id="IPR036388">
    <property type="entry name" value="WH-like_DNA-bd_sf"/>
</dbReference>
<keyword evidence="2" id="KW-0238">DNA-binding</keyword>
<dbReference type="Proteomes" id="UP001500642">
    <property type="component" value="Unassembled WGS sequence"/>
</dbReference>
<dbReference type="InterPro" id="IPR051081">
    <property type="entry name" value="HTH_MetalResp_TranReg"/>
</dbReference>
<dbReference type="EMBL" id="BAABGL010000016">
    <property type="protein sequence ID" value="GAA4392838.1"/>
    <property type="molecule type" value="Genomic_DNA"/>
</dbReference>
<name>A0ABP8JLS0_9MICO</name>
<keyword evidence="1" id="KW-0805">Transcription regulation</keyword>
<dbReference type="PROSITE" id="PS50987">
    <property type="entry name" value="HTH_ARSR_2"/>
    <property type="match status" value="1"/>
</dbReference>
<dbReference type="Pfam" id="PF01022">
    <property type="entry name" value="HTH_5"/>
    <property type="match status" value="1"/>
</dbReference>
<dbReference type="PRINTS" id="PR00778">
    <property type="entry name" value="HTHARSR"/>
</dbReference>
<dbReference type="InterPro" id="IPR036390">
    <property type="entry name" value="WH_DNA-bd_sf"/>
</dbReference>
<evidence type="ECO:0000313" key="6">
    <source>
        <dbReference type="Proteomes" id="UP001500642"/>
    </source>
</evidence>
<gene>
    <name evidence="5" type="ORF">GCM10023167_21350</name>
</gene>
<dbReference type="CDD" id="cd00090">
    <property type="entry name" value="HTH_ARSR"/>
    <property type="match status" value="1"/>
</dbReference>
<dbReference type="SMART" id="SM00418">
    <property type="entry name" value="HTH_ARSR"/>
    <property type="match status" value="1"/>
</dbReference>
<comment type="caution">
    <text evidence="5">The sequence shown here is derived from an EMBL/GenBank/DDBJ whole genome shotgun (WGS) entry which is preliminary data.</text>
</comment>
<keyword evidence="6" id="KW-1185">Reference proteome</keyword>
<dbReference type="SUPFAM" id="SSF46785">
    <property type="entry name" value="Winged helix' DNA-binding domain"/>
    <property type="match status" value="1"/>
</dbReference>
<dbReference type="InterPro" id="IPR001845">
    <property type="entry name" value="HTH_ArsR_DNA-bd_dom"/>
</dbReference>
<proteinExistence type="predicted"/>
<evidence type="ECO:0000256" key="3">
    <source>
        <dbReference type="ARBA" id="ARBA00023163"/>
    </source>
</evidence>
<dbReference type="InterPro" id="IPR011991">
    <property type="entry name" value="ArsR-like_HTH"/>
</dbReference>
<sequence length="118" mass="12330">MPGGLAPVAAVFHSLSDPTRLAIVKRLAVEEARVSDLVSELALAQSTVSAHMACLRDCGLVAGRAQGRSVYYSLSRPEVLELLAQAEALLAVTGKSDSVCCTYVRDAKQQSLPGGCDA</sequence>
<evidence type="ECO:0000256" key="2">
    <source>
        <dbReference type="ARBA" id="ARBA00023125"/>
    </source>
</evidence>
<keyword evidence="3" id="KW-0804">Transcription</keyword>
<organism evidence="5 6">
    <name type="scientific">Brevibacterium pityocampae</name>
    <dbReference type="NCBI Taxonomy" id="506594"/>
    <lineage>
        <taxon>Bacteria</taxon>
        <taxon>Bacillati</taxon>
        <taxon>Actinomycetota</taxon>
        <taxon>Actinomycetes</taxon>
        <taxon>Micrococcales</taxon>
        <taxon>Brevibacteriaceae</taxon>
        <taxon>Brevibacterium</taxon>
    </lineage>
</organism>
<evidence type="ECO:0000259" key="4">
    <source>
        <dbReference type="PROSITE" id="PS50987"/>
    </source>
</evidence>
<feature type="domain" description="HTH arsR-type" evidence="4">
    <location>
        <begin position="1"/>
        <end position="94"/>
    </location>
</feature>
<dbReference type="PANTHER" id="PTHR33154:SF33">
    <property type="entry name" value="TRANSCRIPTIONAL REPRESSOR SDPR"/>
    <property type="match status" value="1"/>
</dbReference>
<evidence type="ECO:0000256" key="1">
    <source>
        <dbReference type="ARBA" id="ARBA00023015"/>
    </source>
</evidence>
<evidence type="ECO:0000313" key="5">
    <source>
        <dbReference type="EMBL" id="GAA4392838.1"/>
    </source>
</evidence>
<reference evidence="6" key="1">
    <citation type="journal article" date="2019" name="Int. J. Syst. Evol. Microbiol.">
        <title>The Global Catalogue of Microorganisms (GCM) 10K type strain sequencing project: providing services to taxonomists for standard genome sequencing and annotation.</title>
        <authorList>
            <consortium name="The Broad Institute Genomics Platform"/>
            <consortium name="The Broad Institute Genome Sequencing Center for Infectious Disease"/>
            <person name="Wu L."/>
            <person name="Ma J."/>
        </authorList>
    </citation>
    <scope>NUCLEOTIDE SEQUENCE [LARGE SCALE GENOMIC DNA]</scope>
    <source>
        <strain evidence="6">JCM 17808</strain>
    </source>
</reference>
<dbReference type="Gene3D" id="1.10.10.10">
    <property type="entry name" value="Winged helix-like DNA-binding domain superfamily/Winged helix DNA-binding domain"/>
    <property type="match status" value="1"/>
</dbReference>
<dbReference type="PANTHER" id="PTHR33154">
    <property type="entry name" value="TRANSCRIPTIONAL REGULATOR, ARSR FAMILY"/>
    <property type="match status" value="1"/>
</dbReference>
<protein>
    <submittedName>
        <fullName evidence="5">Metalloregulator ArsR/SmtB family transcription factor</fullName>
    </submittedName>
</protein>
<dbReference type="NCBIfam" id="NF033788">
    <property type="entry name" value="HTH_metalloreg"/>
    <property type="match status" value="1"/>
</dbReference>